<sequence>MTRPKPLDPVARGGAEVVKNEKQKQEGSDVKKPPMKKSGVGKKKGARSRSRLKVCRPSFKKRGRKPTELESAISRRVFYHTTTELFGAVIGFEAQPQGTKEEPSASDLWGIATIPIG</sequence>
<name>A0A7R8ZJH6_9CRUS</name>
<dbReference type="AlphaFoldDB" id="A0A7R8ZJH6"/>
<proteinExistence type="predicted"/>
<gene>
    <name evidence="2" type="ORF">CTOB1V02_LOCUS1743</name>
</gene>
<feature type="compositionally biased region" description="Basic residues" evidence="1">
    <location>
        <begin position="33"/>
        <end position="53"/>
    </location>
</feature>
<evidence type="ECO:0000313" key="2">
    <source>
        <dbReference type="EMBL" id="CAD7223763.1"/>
    </source>
</evidence>
<reference evidence="2" key="1">
    <citation type="submission" date="2020-11" db="EMBL/GenBank/DDBJ databases">
        <authorList>
            <person name="Tran Van P."/>
        </authorList>
    </citation>
    <scope>NUCLEOTIDE SEQUENCE</scope>
</reference>
<feature type="region of interest" description="Disordered" evidence="1">
    <location>
        <begin position="1"/>
        <end position="53"/>
    </location>
</feature>
<feature type="compositionally biased region" description="Basic and acidic residues" evidence="1">
    <location>
        <begin position="18"/>
        <end position="32"/>
    </location>
</feature>
<dbReference type="EMBL" id="OB660251">
    <property type="protein sequence ID" value="CAD7223763.1"/>
    <property type="molecule type" value="Genomic_DNA"/>
</dbReference>
<evidence type="ECO:0000256" key="1">
    <source>
        <dbReference type="SAM" id="MobiDB-lite"/>
    </source>
</evidence>
<organism evidence="2">
    <name type="scientific">Cyprideis torosa</name>
    <dbReference type="NCBI Taxonomy" id="163714"/>
    <lineage>
        <taxon>Eukaryota</taxon>
        <taxon>Metazoa</taxon>
        <taxon>Ecdysozoa</taxon>
        <taxon>Arthropoda</taxon>
        <taxon>Crustacea</taxon>
        <taxon>Oligostraca</taxon>
        <taxon>Ostracoda</taxon>
        <taxon>Podocopa</taxon>
        <taxon>Podocopida</taxon>
        <taxon>Cytherocopina</taxon>
        <taxon>Cytheroidea</taxon>
        <taxon>Cytherideidae</taxon>
        <taxon>Cyprideis</taxon>
    </lineage>
</organism>
<protein>
    <submittedName>
        <fullName evidence="2">Uncharacterized protein</fullName>
    </submittedName>
</protein>
<accession>A0A7R8ZJH6</accession>